<dbReference type="Pfam" id="PF02108">
    <property type="entry name" value="FliH"/>
    <property type="match status" value="1"/>
</dbReference>
<feature type="domain" description="Flagellar assembly protein FliH/Type III secretion system HrpE" evidence="7">
    <location>
        <begin position="91"/>
        <end position="190"/>
    </location>
</feature>
<keyword evidence="8" id="KW-0966">Cell projection</keyword>
<keyword evidence="8" id="KW-0282">Flagellum</keyword>
<sequence>MSPEPAFAPVSYPVLRDAETDAVAERARIRGHAEGYATGRRAADRELAAERARLADDAERRERQGREAVARAVAALDAARARVEALALPALHTVDASLTAAAIELAEAVLARELTDHPGSVRDRLRNALTGLDAAEVVAVRLHPADRDLVRAVDTGPAHPIAADPALAPGDVVVELADGLLDARIDAALRRARAALAEAAS</sequence>
<dbReference type="GO" id="GO:0005829">
    <property type="term" value="C:cytosol"/>
    <property type="evidence" value="ECO:0007669"/>
    <property type="project" value="TreeGrafter"/>
</dbReference>
<dbReference type="GO" id="GO:0015031">
    <property type="term" value="P:protein transport"/>
    <property type="evidence" value="ECO:0007669"/>
    <property type="project" value="UniProtKB-KW"/>
</dbReference>
<evidence type="ECO:0000256" key="4">
    <source>
        <dbReference type="ARBA" id="ARBA00022795"/>
    </source>
</evidence>
<keyword evidence="3" id="KW-0813">Transport</keyword>
<protein>
    <submittedName>
        <fullName evidence="8">Flagellar assembly protein FliH</fullName>
    </submittedName>
</protein>
<keyword evidence="5" id="KW-0653">Protein transport</keyword>
<reference evidence="8 9" key="1">
    <citation type="submission" date="2017-11" db="EMBL/GenBank/DDBJ databases">
        <title>Genomic Encyclopedia of Archaeal and Bacterial Type Strains, Phase II (KMG-II): From Individual Species to Whole Genera.</title>
        <authorList>
            <person name="Goeker M."/>
        </authorList>
    </citation>
    <scope>NUCLEOTIDE SEQUENCE [LARGE SCALE GENOMIC DNA]</scope>
    <source>
        <strain evidence="8 9">DSM 27393</strain>
    </source>
</reference>
<dbReference type="PANTHER" id="PTHR34982">
    <property type="entry name" value="YOP PROTEINS TRANSLOCATION PROTEIN L"/>
    <property type="match status" value="1"/>
</dbReference>
<evidence type="ECO:0000256" key="2">
    <source>
        <dbReference type="ARBA" id="ARBA00006602"/>
    </source>
</evidence>
<evidence type="ECO:0000256" key="1">
    <source>
        <dbReference type="ARBA" id="ARBA00003041"/>
    </source>
</evidence>
<keyword evidence="6" id="KW-1006">Bacterial flagellum protein export</keyword>
<comment type="similarity">
    <text evidence="2">Belongs to the FliH family.</text>
</comment>
<name>A0A2M9CN37_9MICO</name>
<comment type="function">
    <text evidence="1">Needed for flagellar regrowth and assembly.</text>
</comment>
<accession>A0A2M9CN37</accession>
<gene>
    <name evidence="8" type="ORF">CLV46_2874</name>
</gene>
<keyword evidence="4" id="KW-1005">Bacterial flagellum biogenesis</keyword>
<evidence type="ECO:0000313" key="9">
    <source>
        <dbReference type="Proteomes" id="UP000228758"/>
    </source>
</evidence>
<dbReference type="InterPro" id="IPR051472">
    <property type="entry name" value="T3SS_Stator/FliH"/>
</dbReference>
<comment type="caution">
    <text evidence="8">The sequence shown here is derived from an EMBL/GenBank/DDBJ whole genome shotgun (WGS) entry which is preliminary data.</text>
</comment>
<dbReference type="PANTHER" id="PTHR34982:SF1">
    <property type="entry name" value="FLAGELLAR ASSEMBLY PROTEIN FLIH"/>
    <property type="match status" value="1"/>
</dbReference>
<evidence type="ECO:0000259" key="7">
    <source>
        <dbReference type="Pfam" id="PF02108"/>
    </source>
</evidence>
<evidence type="ECO:0000313" key="8">
    <source>
        <dbReference type="EMBL" id="PJJ73288.1"/>
    </source>
</evidence>
<evidence type="ECO:0000256" key="5">
    <source>
        <dbReference type="ARBA" id="ARBA00022927"/>
    </source>
</evidence>
<dbReference type="GO" id="GO:0044781">
    <property type="term" value="P:bacterial-type flagellum organization"/>
    <property type="evidence" value="ECO:0007669"/>
    <property type="project" value="UniProtKB-KW"/>
</dbReference>
<dbReference type="OrthoDB" id="5114026at2"/>
<evidence type="ECO:0000256" key="6">
    <source>
        <dbReference type="ARBA" id="ARBA00023225"/>
    </source>
</evidence>
<keyword evidence="9" id="KW-1185">Reference proteome</keyword>
<organism evidence="8 9">
    <name type="scientific">Diaminobutyricimonas aerilata</name>
    <dbReference type="NCBI Taxonomy" id="1162967"/>
    <lineage>
        <taxon>Bacteria</taxon>
        <taxon>Bacillati</taxon>
        <taxon>Actinomycetota</taxon>
        <taxon>Actinomycetes</taxon>
        <taxon>Micrococcales</taxon>
        <taxon>Microbacteriaceae</taxon>
        <taxon>Diaminobutyricimonas</taxon>
    </lineage>
</organism>
<dbReference type="InterPro" id="IPR018035">
    <property type="entry name" value="Flagellar_FliH/T3SS_HrpE"/>
</dbReference>
<dbReference type="Proteomes" id="UP000228758">
    <property type="component" value="Unassembled WGS sequence"/>
</dbReference>
<dbReference type="RefSeq" id="WP_100365393.1">
    <property type="nucleotide sequence ID" value="NZ_PGFF01000001.1"/>
</dbReference>
<evidence type="ECO:0000256" key="3">
    <source>
        <dbReference type="ARBA" id="ARBA00022448"/>
    </source>
</evidence>
<dbReference type="EMBL" id="PGFF01000001">
    <property type="protein sequence ID" value="PJJ73288.1"/>
    <property type="molecule type" value="Genomic_DNA"/>
</dbReference>
<keyword evidence="8" id="KW-0969">Cilium</keyword>
<dbReference type="AlphaFoldDB" id="A0A2M9CN37"/>
<proteinExistence type="inferred from homology"/>